<name>A0A833QTN1_9POAL</name>
<comment type="caution">
    <text evidence="1">The sequence shown here is derived from an EMBL/GenBank/DDBJ whole genome shotgun (WGS) entry which is preliminary data.</text>
</comment>
<dbReference type="InterPro" id="IPR034590">
    <property type="entry name" value="POLYCHOME/GIG1"/>
</dbReference>
<organism evidence="1 2">
    <name type="scientific">Carex littledalei</name>
    <dbReference type="NCBI Taxonomy" id="544730"/>
    <lineage>
        <taxon>Eukaryota</taxon>
        <taxon>Viridiplantae</taxon>
        <taxon>Streptophyta</taxon>
        <taxon>Embryophyta</taxon>
        <taxon>Tracheophyta</taxon>
        <taxon>Spermatophyta</taxon>
        <taxon>Magnoliopsida</taxon>
        <taxon>Liliopsida</taxon>
        <taxon>Poales</taxon>
        <taxon>Cyperaceae</taxon>
        <taxon>Cyperoideae</taxon>
        <taxon>Cariceae</taxon>
        <taxon>Carex</taxon>
        <taxon>Carex subgen. Euthyceras</taxon>
    </lineage>
</organism>
<dbReference type="GO" id="GO:0051783">
    <property type="term" value="P:regulation of nuclear division"/>
    <property type="evidence" value="ECO:0007669"/>
    <property type="project" value="InterPro"/>
</dbReference>
<proteinExistence type="predicted"/>
<keyword evidence="2" id="KW-1185">Reference proteome</keyword>
<sequence length="242" mass="27107">MDLDRLLFCACYLGSQKENDGLLGGMILEGGQMGEVMGGYFIRRVVTPQVKFGVLTSTTSTRNTLAGPAPPAGNNAENLVSPIAGRVAGRGTTAQSKHKKSPLPDWYPRTPLRDITLICKAIQRMNMRVAMTPQQIRPTTNLPKKPSPAQIQFQTPEMTNSTFSSHIKQVKHDPTVLDFTPIKVVKTPEMEAYEKKLTESIEKLERIVKRNMKREKLKQNTPARATRVSRRDARCKMLMSLR</sequence>
<dbReference type="PANTHER" id="PTHR35119">
    <property type="entry name" value="PROTEIN POLYCHOME"/>
    <property type="match status" value="1"/>
</dbReference>
<dbReference type="GO" id="GO:0005634">
    <property type="term" value="C:nucleus"/>
    <property type="evidence" value="ECO:0007669"/>
    <property type="project" value="InterPro"/>
</dbReference>
<dbReference type="EMBL" id="SWLB01000010">
    <property type="protein sequence ID" value="KAF3333785.1"/>
    <property type="molecule type" value="Genomic_DNA"/>
</dbReference>
<reference evidence="1" key="1">
    <citation type="submission" date="2020-01" db="EMBL/GenBank/DDBJ databases">
        <title>Genome sequence of Kobresia littledalei, the first chromosome-level genome in the family Cyperaceae.</title>
        <authorList>
            <person name="Qu G."/>
        </authorList>
    </citation>
    <scope>NUCLEOTIDE SEQUENCE</scope>
    <source>
        <strain evidence="1">C.B.Clarke</strain>
        <tissue evidence="1">Leaf</tissue>
    </source>
</reference>
<dbReference type="PANTHER" id="PTHR35119:SF1">
    <property type="entry name" value="PROTEIN POLYCHOME"/>
    <property type="match status" value="1"/>
</dbReference>
<dbReference type="AlphaFoldDB" id="A0A833QTN1"/>
<evidence type="ECO:0000313" key="1">
    <source>
        <dbReference type="EMBL" id="KAF3333785.1"/>
    </source>
</evidence>
<protein>
    <submittedName>
        <fullName evidence="1">Protein POLYCHOME-like protein</fullName>
    </submittedName>
</protein>
<dbReference type="OrthoDB" id="1916775at2759"/>
<gene>
    <name evidence="1" type="ORF">FCM35_KLT01476</name>
</gene>
<evidence type="ECO:0000313" key="2">
    <source>
        <dbReference type="Proteomes" id="UP000623129"/>
    </source>
</evidence>
<accession>A0A833QTN1</accession>
<dbReference type="Proteomes" id="UP000623129">
    <property type="component" value="Unassembled WGS sequence"/>
</dbReference>